<evidence type="ECO:0008006" key="4">
    <source>
        <dbReference type="Google" id="ProtNLM"/>
    </source>
</evidence>
<sequence length="291" mass="33595">MNCKSANTRKRHIILIKTMIFLSICSLTWGGYSQKSSEFSVQALGGFSYVDYETQQTFTAPERNWGLGLGYGFYLNENWSLQLAGIYQKYTAKLSVAKIEDQYQSIDLEQENFVFQFEAQRLKEQQQIGNIQFPLSLQWQTSGETKFYFRAGAQVNLVLEAEFDQAIDFLKTSGYYPQYEVTLDDPLFMGFGRFDDVKTSKKNLNWQTTYSAIFESGIKSEVYKNQHFYIGLFLNYGLKGLKTADKNNPLVEYQSKKPDAFKWNSLSQTPLAQNARLMSYGIKLRYAWGGF</sequence>
<keyword evidence="1" id="KW-0472">Membrane</keyword>
<reference evidence="3" key="1">
    <citation type="journal article" date="2019" name="Int. J. Syst. Evol. Microbiol.">
        <title>The Global Catalogue of Microorganisms (GCM) 10K type strain sequencing project: providing services to taxonomists for standard genome sequencing and annotation.</title>
        <authorList>
            <consortium name="The Broad Institute Genomics Platform"/>
            <consortium name="The Broad Institute Genome Sequencing Center for Infectious Disease"/>
            <person name="Wu L."/>
            <person name="Ma J."/>
        </authorList>
    </citation>
    <scope>NUCLEOTIDE SEQUENCE [LARGE SCALE GENOMIC DNA]</scope>
    <source>
        <strain evidence="3">KCTC 42255</strain>
    </source>
</reference>
<evidence type="ECO:0000313" key="2">
    <source>
        <dbReference type="EMBL" id="MFD2697948.1"/>
    </source>
</evidence>
<dbReference type="EMBL" id="JBHULZ010000041">
    <property type="protein sequence ID" value="MFD2697948.1"/>
    <property type="molecule type" value="Genomic_DNA"/>
</dbReference>
<feature type="transmembrane region" description="Helical" evidence="1">
    <location>
        <begin position="12"/>
        <end position="32"/>
    </location>
</feature>
<proteinExistence type="predicted"/>
<keyword evidence="3" id="KW-1185">Reference proteome</keyword>
<keyword evidence="1" id="KW-1133">Transmembrane helix</keyword>
<evidence type="ECO:0000256" key="1">
    <source>
        <dbReference type="SAM" id="Phobius"/>
    </source>
</evidence>
<keyword evidence="1" id="KW-0812">Transmembrane</keyword>
<protein>
    <recommendedName>
        <fullName evidence="4">Outer membrane protein beta-barrel domain-containing protein</fullName>
    </recommendedName>
</protein>
<organism evidence="2 3">
    <name type="scientific">Mesonia sediminis</name>
    <dbReference type="NCBI Taxonomy" id="1703946"/>
    <lineage>
        <taxon>Bacteria</taxon>
        <taxon>Pseudomonadati</taxon>
        <taxon>Bacteroidota</taxon>
        <taxon>Flavobacteriia</taxon>
        <taxon>Flavobacteriales</taxon>
        <taxon>Flavobacteriaceae</taxon>
        <taxon>Mesonia</taxon>
    </lineage>
</organism>
<gene>
    <name evidence="2" type="ORF">ACFSQ0_08095</name>
</gene>
<name>A0ABW5SFK7_9FLAO</name>
<accession>A0ABW5SFK7</accession>
<dbReference type="RefSeq" id="WP_379046716.1">
    <property type="nucleotide sequence ID" value="NZ_JBHULZ010000041.1"/>
</dbReference>
<evidence type="ECO:0000313" key="3">
    <source>
        <dbReference type="Proteomes" id="UP001597357"/>
    </source>
</evidence>
<comment type="caution">
    <text evidence="2">The sequence shown here is derived from an EMBL/GenBank/DDBJ whole genome shotgun (WGS) entry which is preliminary data.</text>
</comment>
<dbReference type="Proteomes" id="UP001597357">
    <property type="component" value="Unassembled WGS sequence"/>
</dbReference>